<dbReference type="Proteomes" id="UP001595705">
    <property type="component" value="Unassembled WGS sequence"/>
</dbReference>
<dbReference type="Gene3D" id="1.10.287.70">
    <property type="match status" value="1"/>
</dbReference>
<accession>A0ABV7XKG8</accession>
<dbReference type="EMBL" id="JBHRYA010000007">
    <property type="protein sequence ID" value="MFC3716652.1"/>
    <property type="molecule type" value="Genomic_DNA"/>
</dbReference>
<dbReference type="RefSeq" id="WP_386743967.1">
    <property type="nucleotide sequence ID" value="NZ_JBHRYA010000007.1"/>
</dbReference>
<dbReference type="InterPro" id="IPR013099">
    <property type="entry name" value="K_chnl_dom"/>
</dbReference>
<keyword evidence="1" id="KW-1133">Transmembrane helix</keyword>
<evidence type="ECO:0000259" key="2">
    <source>
        <dbReference type="Pfam" id="PF07885"/>
    </source>
</evidence>
<dbReference type="Pfam" id="PF07885">
    <property type="entry name" value="Ion_trans_2"/>
    <property type="match status" value="1"/>
</dbReference>
<keyword evidence="1" id="KW-0472">Membrane</keyword>
<organism evidence="3 4">
    <name type="scientific">Luteimonas soli</name>
    <dbReference type="NCBI Taxonomy" id="1648966"/>
    <lineage>
        <taxon>Bacteria</taxon>
        <taxon>Pseudomonadati</taxon>
        <taxon>Pseudomonadota</taxon>
        <taxon>Gammaproteobacteria</taxon>
        <taxon>Lysobacterales</taxon>
        <taxon>Lysobacteraceae</taxon>
        <taxon>Luteimonas</taxon>
    </lineage>
</organism>
<keyword evidence="1" id="KW-0812">Transmembrane</keyword>
<reference evidence="4" key="1">
    <citation type="journal article" date="2019" name="Int. J. Syst. Evol. Microbiol.">
        <title>The Global Catalogue of Microorganisms (GCM) 10K type strain sequencing project: providing services to taxonomists for standard genome sequencing and annotation.</title>
        <authorList>
            <consortium name="The Broad Institute Genomics Platform"/>
            <consortium name="The Broad Institute Genome Sequencing Center for Infectious Disease"/>
            <person name="Wu L."/>
            <person name="Ma J."/>
        </authorList>
    </citation>
    <scope>NUCLEOTIDE SEQUENCE [LARGE SCALE GENOMIC DNA]</scope>
    <source>
        <strain evidence="4">KCTC 42441</strain>
    </source>
</reference>
<gene>
    <name evidence="3" type="ORF">ACFONC_10850</name>
</gene>
<feature type="transmembrane region" description="Helical" evidence="1">
    <location>
        <begin position="100"/>
        <end position="119"/>
    </location>
</feature>
<protein>
    <submittedName>
        <fullName evidence="3">Ion channel</fullName>
    </submittedName>
</protein>
<keyword evidence="4" id="KW-1185">Reference proteome</keyword>
<sequence length="231" mass="25220">MAMSWAPSILAPWRLAYGLRKHPSTILLIVQVLGILSYPLMENTGAGRAVFGAMSIAVLSLVLWVVNRASAHWVAWLLAVPSVLLSLLANFAGMPTLLPWAHALESILYFYAVAGLIRYMLGDMRVTTDELVSAATTFTLLAWAFAYAFSACQAWVPGSFSEVSVPPQPRTWMELLFLSFSTLSGVGLSDIVPLSPLARALTMLAMFSGVMYIAIAVSRVIALTVRRQQQR</sequence>
<evidence type="ECO:0000313" key="4">
    <source>
        <dbReference type="Proteomes" id="UP001595705"/>
    </source>
</evidence>
<dbReference type="SUPFAM" id="SSF81324">
    <property type="entry name" value="Voltage-gated potassium channels"/>
    <property type="match status" value="1"/>
</dbReference>
<evidence type="ECO:0000313" key="3">
    <source>
        <dbReference type="EMBL" id="MFC3716652.1"/>
    </source>
</evidence>
<feature type="transmembrane region" description="Helical" evidence="1">
    <location>
        <begin position="201"/>
        <end position="222"/>
    </location>
</feature>
<feature type="transmembrane region" description="Helical" evidence="1">
    <location>
        <begin position="47"/>
        <end position="66"/>
    </location>
</feature>
<comment type="caution">
    <text evidence="3">The sequence shown here is derived from an EMBL/GenBank/DDBJ whole genome shotgun (WGS) entry which is preliminary data.</text>
</comment>
<feature type="domain" description="Potassium channel" evidence="2">
    <location>
        <begin position="144"/>
        <end position="223"/>
    </location>
</feature>
<feature type="transmembrane region" description="Helical" evidence="1">
    <location>
        <begin position="131"/>
        <end position="156"/>
    </location>
</feature>
<evidence type="ECO:0000256" key="1">
    <source>
        <dbReference type="SAM" id="Phobius"/>
    </source>
</evidence>
<feature type="transmembrane region" description="Helical" evidence="1">
    <location>
        <begin position="73"/>
        <end position="94"/>
    </location>
</feature>
<proteinExistence type="predicted"/>
<name>A0ABV7XKG8_9GAMM</name>